<dbReference type="PANTHER" id="PTHR38116">
    <property type="entry name" value="CHROMOSOME 7, WHOLE GENOME SHOTGUN SEQUENCE"/>
    <property type="match status" value="1"/>
</dbReference>
<gene>
    <name evidence="3" type="ORF">HII31_12589</name>
</gene>
<dbReference type="InterPro" id="IPR021833">
    <property type="entry name" value="DUF3425"/>
</dbReference>
<dbReference type="OrthoDB" id="10261951at2759"/>
<dbReference type="InterPro" id="IPR004827">
    <property type="entry name" value="bZIP"/>
</dbReference>
<name>A0A8H6R917_9PEZI</name>
<feature type="region of interest" description="Disordered" evidence="1">
    <location>
        <begin position="1"/>
        <end position="34"/>
    </location>
</feature>
<dbReference type="AlphaFoldDB" id="A0A8H6R917"/>
<organism evidence="3 4">
    <name type="scientific">Pseudocercospora fuligena</name>
    <dbReference type="NCBI Taxonomy" id="685502"/>
    <lineage>
        <taxon>Eukaryota</taxon>
        <taxon>Fungi</taxon>
        <taxon>Dikarya</taxon>
        <taxon>Ascomycota</taxon>
        <taxon>Pezizomycotina</taxon>
        <taxon>Dothideomycetes</taxon>
        <taxon>Dothideomycetidae</taxon>
        <taxon>Mycosphaerellales</taxon>
        <taxon>Mycosphaerellaceae</taxon>
        <taxon>Pseudocercospora</taxon>
    </lineage>
</organism>
<protein>
    <recommendedName>
        <fullName evidence="2">BZIP domain-containing protein</fullName>
    </recommendedName>
</protein>
<sequence>MPSKIAKTPAPGSRSRQGQEDVNGPEQRKLRNRMPSRAFRARQAMRIQELEERLEQTAAPNAAYVTQLQDQNALLKEQLLSVHKKAIGMQISLKALADAAAQALGIDQPCLPSALAAEFDRLGEFSQAMRNVAGPGEFTGQILELDGMSDADFAQQALQRTPLCHFSSHSLGPSHYKDLVDRARPYCNELQSLRRTNSSFSDHIDAFEACLADDCATNSQMAIANKQLLGAIEFMITAFVNISWTRMASWETYTRTLTAVKDLTAWRINRSADNLLKIVPQYRPTRLQISVTHPSVIDWIPWPSLRDKLIVHHSANPKLDQVISDVGKAYVVQADLSTLVRCPQPVVGYVSVWTLVQAVAAGEAKDRSTDEGNRTSHSSCGVITIDDIGVSTQSSKHYKLPASSVNELFESPTLARAAHQKLGLSNAAASNYRLDPSFFELYPELYDSEANIMAQGVHLRPSNHLADEPYPAPDEIDAAALSQYREFSKIALACVAV</sequence>
<feature type="domain" description="BZIP" evidence="2">
    <location>
        <begin position="20"/>
        <end position="81"/>
    </location>
</feature>
<accession>A0A8H6R917</accession>
<dbReference type="SMART" id="SM00338">
    <property type="entry name" value="BRLZ"/>
    <property type="match status" value="1"/>
</dbReference>
<evidence type="ECO:0000256" key="1">
    <source>
        <dbReference type="SAM" id="MobiDB-lite"/>
    </source>
</evidence>
<dbReference type="PANTHER" id="PTHR38116:SF9">
    <property type="entry name" value="BZIP DOMAIN-CONTAINING PROTEIN"/>
    <property type="match status" value="1"/>
</dbReference>
<dbReference type="CDD" id="cd14686">
    <property type="entry name" value="bZIP"/>
    <property type="match status" value="1"/>
</dbReference>
<dbReference type="InterPro" id="IPR046347">
    <property type="entry name" value="bZIP_sf"/>
</dbReference>
<evidence type="ECO:0000313" key="3">
    <source>
        <dbReference type="EMBL" id="KAF7186062.1"/>
    </source>
</evidence>
<comment type="caution">
    <text evidence="3">The sequence shown here is derived from an EMBL/GenBank/DDBJ whole genome shotgun (WGS) entry which is preliminary data.</text>
</comment>
<evidence type="ECO:0000259" key="2">
    <source>
        <dbReference type="SMART" id="SM00338"/>
    </source>
</evidence>
<evidence type="ECO:0000313" key="4">
    <source>
        <dbReference type="Proteomes" id="UP000660729"/>
    </source>
</evidence>
<dbReference type="SUPFAM" id="SSF57959">
    <property type="entry name" value="Leucine zipper domain"/>
    <property type="match status" value="1"/>
</dbReference>
<dbReference type="Pfam" id="PF11905">
    <property type="entry name" value="DUF3425"/>
    <property type="match status" value="1"/>
</dbReference>
<dbReference type="EMBL" id="JABCIY010000270">
    <property type="protein sequence ID" value="KAF7186062.1"/>
    <property type="molecule type" value="Genomic_DNA"/>
</dbReference>
<dbReference type="Gene3D" id="1.20.5.170">
    <property type="match status" value="1"/>
</dbReference>
<dbReference type="GO" id="GO:0003700">
    <property type="term" value="F:DNA-binding transcription factor activity"/>
    <property type="evidence" value="ECO:0007669"/>
    <property type="project" value="InterPro"/>
</dbReference>
<keyword evidence="4" id="KW-1185">Reference proteome</keyword>
<proteinExistence type="predicted"/>
<dbReference type="Proteomes" id="UP000660729">
    <property type="component" value="Unassembled WGS sequence"/>
</dbReference>
<reference evidence="3" key="1">
    <citation type="submission" date="2020-04" db="EMBL/GenBank/DDBJ databases">
        <title>Draft genome resource of the tomato pathogen Pseudocercospora fuligena.</title>
        <authorList>
            <person name="Zaccaron A."/>
        </authorList>
    </citation>
    <scope>NUCLEOTIDE SEQUENCE</scope>
    <source>
        <strain evidence="3">PF001</strain>
    </source>
</reference>